<keyword evidence="2" id="KW-1185">Reference proteome</keyword>
<organism evidence="1 2">
    <name type="scientific">Streptomyces laurentii</name>
    <dbReference type="NCBI Taxonomy" id="39478"/>
    <lineage>
        <taxon>Bacteria</taxon>
        <taxon>Bacillati</taxon>
        <taxon>Actinomycetota</taxon>
        <taxon>Actinomycetes</taxon>
        <taxon>Kitasatosporales</taxon>
        <taxon>Streptomycetaceae</taxon>
        <taxon>Streptomyces</taxon>
    </lineage>
</organism>
<dbReference type="AlphaFoldDB" id="A0A160NVX9"/>
<dbReference type="Proteomes" id="UP000217676">
    <property type="component" value="Chromosome"/>
</dbReference>
<accession>A0A160NVX9</accession>
<evidence type="ECO:0000313" key="1">
    <source>
        <dbReference type="EMBL" id="BAU82086.1"/>
    </source>
</evidence>
<sequence>MFLQCLRLRPELKQRLAHYVAADDSFARDQIAHVLAGACGEAALPALLRARVTDRNDDGDTLELDVLELFEEWPETSLRLSLDCVASGDPGIRRVGLWGLCIIDFGGTTYFGLVADAASDPDPGVRADVMSTLGTIFGTGDPSRAQAILITGTSDAAPEVRRAAVMALWGAPEGTVDVLVARTCDADRDVRYWAAWALSGSPAPQARAALERLMTDEDANVRDAARQALAPPTGWP</sequence>
<dbReference type="InterPro" id="IPR011989">
    <property type="entry name" value="ARM-like"/>
</dbReference>
<dbReference type="Gene3D" id="1.25.10.10">
    <property type="entry name" value="Leucine-rich Repeat Variant"/>
    <property type="match status" value="1"/>
</dbReference>
<evidence type="ECO:0000313" key="2">
    <source>
        <dbReference type="Proteomes" id="UP000217676"/>
    </source>
</evidence>
<dbReference type="KEGG" id="slau:SLA_1143"/>
<gene>
    <name evidence="1" type="ORF">SLA_1143</name>
</gene>
<name>A0A160NVX9_STRLU</name>
<dbReference type="EMBL" id="AP017424">
    <property type="protein sequence ID" value="BAU82086.1"/>
    <property type="molecule type" value="Genomic_DNA"/>
</dbReference>
<proteinExistence type="predicted"/>
<protein>
    <submittedName>
        <fullName evidence="1">NACHT family NTPase</fullName>
    </submittedName>
</protein>
<dbReference type="Pfam" id="PF13646">
    <property type="entry name" value="HEAT_2"/>
    <property type="match status" value="1"/>
</dbReference>
<dbReference type="InterPro" id="IPR016024">
    <property type="entry name" value="ARM-type_fold"/>
</dbReference>
<reference evidence="1 2" key="1">
    <citation type="journal article" date="2016" name="Genome Announc.">
        <title>Complete Genome Sequence of Thiostrepton-Producing Streptomyces laurentii ATCC 31255.</title>
        <authorList>
            <person name="Doi K."/>
            <person name="Fujino Y."/>
            <person name="Nagayoshi Y."/>
            <person name="Ohshima T."/>
            <person name="Ogata S."/>
        </authorList>
    </citation>
    <scope>NUCLEOTIDE SEQUENCE [LARGE SCALE GENOMIC DNA]</scope>
    <source>
        <strain evidence="1 2">ATCC 31255</strain>
    </source>
</reference>
<dbReference type="SUPFAM" id="SSF48371">
    <property type="entry name" value="ARM repeat"/>
    <property type="match status" value="1"/>
</dbReference>